<dbReference type="STRING" id="158441.A0A226DY67"/>
<feature type="domain" description="Pex N-terminal" evidence="18">
    <location>
        <begin position="17"/>
        <end position="205"/>
    </location>
</feature>
<dbReference type="InterPro" id="IPR025654">
    <property type="entry name" value="PEX2/10"/>
</dbReference>
<keyword evidence="8" id="KW-0863">Zinc-finger</keyword>
<gene>
    <name evidence="19" type="ORF">Fcan01_15014</name>
</gene>
<dbReference type="EC" id="2.3.2.36" evidence="17"/>
<keyword evidence="11" id="KW-0653">Protein transport</keyword>
<keyword evidence="7" id="KW-0479">Metal-binding</keyword>
<reference evidence="19 20" key="1">
    <citation type="submission" date="2015-12" db="EMBL/GenBank/DDBJ databases">
        <title>The genome of Folsomia candida.</title>
        <authorList>
            <person name="Faddeeva A."/>
            <person name="Derks M.F."/>
            <person name="Anvar Y."/>
            <person name="Smit S."/>
            <person name="Van Straalen N."/>
            <person name="Roelofs D."/>
        </authorList>
    </citation>
    <scope>NUCLEOTIDE SEQUENCE [LARGE SCALE GENOMIC DNA]</scope>
    <source>
        <strain evidence="19 20">VU population</strain>
        <tissue evidence="19">Whole body</tissue>
    </source>
</reference>
<evidence type="ECO:0000313" key="20">
    <source>
        <dbReference type="Proteomes" id="UP000198287"/>
    </source>
</evidence>
<dbReference type="OMA" id="WHGLMEL"/>
<evidence type="ECO:0000256" key="1">
    <source>
        <dbReference type="ARBA" id="ARBA00004585"/>
    </source>
</evidence>
<dbReference type="EMBL" id="LNIX01000009">
    <property type="protein sequence ID" value="OXA49978.1"/>
    <property type="molecule type" value="Genomic_DNA"/>
</dbReference>
<keyword evidence="6" id="KW-0812">Transmembrane</keyword>
<keyword evidence="13" id="KW-0472">Membrane</keyword>
<name>A0A226DY67_FOLCA</name>
<evidence type="ECO:0000256" key="10">
    <source>
        <dbReference type="ARBA" id="ARBA00022833"/>
    </source>
</evidence>
<dbReference type="AlphaFoldDB" id="A0A226DY67"/>
<keyword evidence="12" id="KW-1133">Transmembrane helix</keyword>
<keyword evidence="9" id="KW-0833">Ubl conjugation pathway</keyword>
<evidence type="ECO:0000259" key="18">
    <source>
        <dbReference type="Pfam" id="PF04757"/>
    </source>
</evidence>
<comment type="catalytic activity">
    <reaction evidence="16">
        <text>[E2 ubiquitin-conjugating enzyme]-S-ubiquitinyl-L-cysteine + [acceptor protein]-L-cysteine = [E2 ubiquitin-conjugating enzyme]-L-cysteine + [acceptor protein]-S-ubiquitinyl-L-cysteine.</text>
        <dbReference type="EC" id="2.3.2.36"/>
    </reaction>
</comment>
<dbReference type="PANTHER" id="PTHR48178:SF1">
    <property type="entry name" value="PEROXISOME BIOGENESIS FACTOR 2"/>
    <property type="match status" value="1"/>
</dbReference>
<dbReference type="PANTHER" id="PTHR48178">
    <property type="entry name" value="PEROXISOME BIOGENESIS FACTOR 2"/>
    <property type="match status" value="1"/>
</dbReference>
<keyword evidence="4" id="KW-0813">Transport</keyword>
<organism evidence="19 20">
    <name type="scientific">Folsomia candida</name>
    <name type="common">Springtail</name>
    <dbReference type="NCBI Taxonomy" id="158441"/>
    <lineage>
        <taxon>Eukaryota</taxon>
        <taxon>Metazoa</taxon>
        <taxon>Ecdysozoa</taxon>
        <taxon>Arthropoda</taxon>
        <taxon>Hexapoda</taxon>
        <taxon>Collembola</taxon>
        <taxon>Entomobryomorpha</taxon>
        <taxon>Isotomoidea</taxon>
        <taxon>Isotomidae</taxon>
        <taxon>Proisotominae</taxon>
        <taxon>Folsomia</taxon>
    </lineage>
</organism>
<evidence type="ECO:0000256" key="3">
    <source>
        <dbReference type="ARBA" id="ARBA00008704"/>
    </source>
</evidence>
<dbReference type="InterPro" id="IPR006845">
    <property type="entry name" value="Pex_N"/>
</dbReference>
<dbReference type="GO" id="GO:0016558">
    <property type="term" value="P:protein import into peroxisome matrix"/>
    <property type="evidence" value="ECO:0007669"/>
    <property type="project" value="InterPro"/>
</dbReference>
<evidence type="ECO:0000256" key="17">
    <source>
        <dbReference type="ARBA" id="ARBA00034523"/>
    </source>
</evidence>
<evidence type="ECO:0000256" key="7">
    <source>
        <dbReference type="ARBA" id="ARBA00022723"/>
    </source>
</evidence>
<comment type="similarity">
    <text evidence="3">Belongs to the pex2/pex10/pex12 family.</text>
</comment>
<evidence type="ECO:0000256" key="14">
    <source>
        <dbReference type="ARBA" id="ARBA00023140"/>
    </source>
</evidence>
<keyword evidence="10" id="KW-0862">Zinc</keyword>
<keyword evidence="20" id="KW-1185">Reference proteome</keyword>
<evidence type="ECO:0000256" key="16">
    <source>
        <dbReference type="ARBA" id="ARBA00034438"/>
    </source>
</evidence>
<evidence type="ECO:0000256" key="5">
    <source>
        <dbReference type="ARBA" id="ARBA00022679"/>
    </source>
</evidence>
<evidence type="ECO:0000256" key="12">
    <source>
        <dbReference type="ARBA" id="ARBA00022989"/>
    </source>
</evidence>
<keyword evidence="14" id="KW-0576">Peroxisome</keyword>
<evidence type="ECO:0000313" key="19">
    <source>
        <dbReference type="EMBL" id="OXA49978.1"/>
    </source>
</evidence>
<comment type="subcellular location">
    <subcellularLocation>
        <location evidence="1">Peroxisome membrane</location>
        <topology evidence="1">Multi-pass membrane protein</topology>
    </subcellularLocation>
</comment>
<evidence type="ECO:0000256" key="2">
    <source>
        <dbReference type="ARBA" id="ARBA00004906"/>
    </source>
</evidence>
<evidence type="ECO:0000256" key="15">
    <source>
        <dbReference type="ARBA" id="ARBA00032511"/>
    </source>
</evidence>
<evidence type="ECO:0000256" key="13">
    <source>
        <dbReference type="ARBA" id="ARBA00023136"/>
    </source>
</evidence>
<evidence type="ECO:0000256" key="6">
    <source>
        <dbReference type="ARBA" id="ARBA00022692"/>
    </source>
</evidence>
<evidence type="ECO:0000256" key="11">
    <source>
        <dbReference type="ARBA" id="ARBA00022927"/>
    </source>
</evidence>
<proteinExistence type="inferred from homology"/>
<accession>A0A226DY67</accession>
<protein>
    <recommendedName>
        <fullName evidence="17">RING-type E3 ubiquitin transferase (cysteine targeting)</fullName>
        <ecNumber evidence="17">2.3.2.36</ecNumber>
    </recommendedName>
    <alternativeName>
        <fullName evidence="15">Peroxin-2</fullName>
    </alternativeName>
</protein>
<sequence>MSIYVSRVVQLDALILDTEFYSLIKNQVFNILNKFQLGGIAQKYGPEIQLLAKFVIWRLSTYRKDASIGQTLLGIKYFSDKSILKYLFVFESVIPYLYERCVPLLRSQPFYPKIEKPLRYAEDAIKICEILNFLMFLMQNKYPSLVNRILKVKMTPAFDRVNPVVGYSYQLREMLWHQFADFLIIVLPIVNIHRVKRYLRQWGFNSTTSSTPVSRNGGTLSHSVLKCCLCNEDAVIPQHFDSCVFCYYCLKANKMADPEFRCTSCIHASKP</sequence>
<comment type="caution">
    <text evidence="19">The sequence shown here is derived from an EMBL/GenBank/DDBJ whole genome shotgun (WGS) entry which is preliminary data.</text>
</comment>
<dbReference type="GO" id="GO:0005778">
    <property type="term" value="C:peroxisomal membrane"/>
    <property type="evidence" value="ECO:0007669"/>
    <property type="project" value="UniProtKB-SubCell"/>
</dbReference>
<keyword evidence="5" id="KW-0808">Transferase</keyword>
<dbReference type="Proteomes" id="UP000198287">
    <property type="component" value="Unassembled WGS sequence"/>
</dbReference>
<dbReference type="OrthoDB" id="1701437at2759"/>
<dbReference type="GO" id="GO:0061630">
    <property type="term" value="F:ubiquitin protein ligase activity"/>
    <property type="evidence" value="ECO:0007669"/>
    <property type="project" value="UniProtKB-EC"/>
</dbReference>
<dbReference type="GO" id="GO:0008270">
    <property type="term" value="F:zinc ion binding"/>
    <property type="evidence" value="ECO:0007669"/>
    <property type="project" value="UniProtKB-KW"/>
</dbReference>
<comment type="pathway">
    <text evidence="2">Protein modification; protein ubiquitination.</text>
</comment>
<dbReference type="Pfam" id="PF04757">
    <property type="entry name" value="Pex2_Pex12"/>
    <property type="match status" value="1"/>
</dbReference>
<evidence type="ECO:0000256" key="8">
    <source>
        <dbReference type="ARBA" id="ARBA00022771"/>
    </source>
</evidence>
<evidence type="ECO:0000256" key="9">
    <source>
        <dbReference type="ARBA" id="ARBA00022786"/>
    </source>
</evidence>
<evidence type="ECO:0000256" key="4">
    <source>
        <dbReference type="ARBA" id="ARBA00022448"/>
    </source>
</evidence>